<dbReference type="EMBL" id="VSSQ01004747">
    <property type="protein sequence ID" value="MPM26486.1"/>
    <property type="molecule type" value="Genomic_DNA"/>
</dbReference>
<organism evidence="1">
    <name type="scientific">bioreactor metagenome</name>
    <dbReference type="NCBI Taxonomy" id="1076179"/>
    <lineage>
        <taxon>unclassified sequences</taxon>
        <taxon>metagenomes</taxon>
        <taxon>ecological metagenomes</taxon>
    </lineage>
</organism>
<protein>
    <submittedName>
        <fullName evidence="1">Uncharacterized protein</fullName>
    </submittedName>
</protein>
<sequence length="126" mass="13206">MQGLPQRGLLSKRAAGVEIENIDPSGVVGRHPVVAAVFKQGNARNRNISKIKLAGLQSGGNGVVIGDKLGVHPCGSRGSLSVAFVSHQLAVALVVHALQNVWPRADDALLILLRAFRVEDIHPGVG</sequence>
<name>A0A644YD55_9ZZZZ</name>
<evidence type="ECO:0000313" key="1">
    <source>
        <dbReference type="EMBL" id="MPM26486.1"/>
    </source>
</evidence>
<reference evidence="1" key="1">
    <citation type="submission" date="2019-08" db="EMBL/GenBank/DDBJ databases">
        <authorList>
            <person name="Kucharzyk K."/>
            <person name="Murdoch R.W."/>
            <person name="Higgins S."/>
            <person name="Loffler F."/>
        </authorList>
    </citation>
    <scope>NUCLEOTIDE SEQUENCE</scope>
</reference>
<accession>A0A644YD55</accession>
<comment type="caution">
    <text evidence="1">The sequence shown here is derived from an EMBL/GenBank/DDBJ whole genome shotgun (WGS) entry which is preliminary data.</text>
</comment>
<proteinExistence type="predicted"/>
<gene>
    <name evidence="1" type="ORF">SDC9_72989</name>
</gene>
<dbReference type="AlphaFoldDB" id="A0A644YD55"/>